<evidence type="ECO:0000313" key="2">
    <source>
        <dbReference type="Proteomes" id="UP000251891"/>
    </source>
</evidence>
<accession>A0A365H2S2</accession>
<name>A0A365H2S2_9ACTN</name>
<dbReference type="EMBL" id="QLYX01000009">
    <property type="protein sequence ID" value="RAY13400.1"/>
    <property type="molecule type" value="Genomic_DNA"/>
</dbReference>
<protein>
    <submittedName>
        <fullName evidence="1">Uncharacterized protein</fullName>
    </submittedName>
</protein>
<comment type="caution">
    <text evidence="1">The sequence shown here is derived from an EMBL/GenBank/DDBJ whole genome shotgun (WGS) entry which is preliminary data.</text>
</comment>
<organism evidence="1 2">
    <name type="scientific">Actinomadura craniellae</name>
    <dbReference type="NCBI Taxonomy" id="2231787"/>
    <lineage>
        <taxon>Bacteria</taxon>
        <taxon>Bacillati</taxon>
        <taxon>Actinomycetota</taxon>
        <taxon>Actinomycetes</taxon>
        <taxon>Streptosporangiales</taxon>
        <taxon>Thermomonosporaceae</taxon>
        <taxon>Actinomadura</taxon>
    </lineage>
</organism>
<proteinExistence type="predicted"/>
<gene>
    <name evidence="1" type="ORF">DPM19_20235</name>
</gene>
<sequence>MTEVSLTVVLDFEVSAPSLRVPVVLPFWAKATSAVAGRNPKTLKLPEVGSSARSAVNLPVARVSLASIEPETGSELFSFLMVVVPSRVYP</sequence>
<reference evidence="1 2" key="1">
    <citation type="submission" date="2018-06" db="EMBL/GenBank/DDBJ databases">
        <title>Actinomadura craniellae sp. nov. isolated from marine sponge Craniella sp.</title>
        <authorList>
            <person name="Li L."/>
            <person name="Xu Q.H."/>
            <person name="Lin H.W."/>
            <person name="Lu Y.H."/>
        </authorList>
    </citation>
    <scope>NUCLEOTIDE SEQUENCE [LARGE SCALE GENOMIC DNA]</scope>
    <source>
        <strain evidence="1 2">LHW63021</strain>
    </source>
</reference>
<dbReference type="Proteomes" id="UP000251891">
    <property type="component" value="Unassembled WGS sequence"/>
</dbReference>
<evidence type="ECO:0000313" key="1">
    <source>
        <dbReference type="EMBL" id="RAY13400.1"/>
    </source>
</evidence>
<dbReference type="AlphaFoldDB" id="A0A365H2S2"/>
<keyword evidence="2" id="KW-1185">Reference proteome</keyword>